<sequence length="91" mass="9942">MTVELGTSSIPRWAELEVDIRLRSKVHITALTAQRKVSKLVLDRVGNLLFGDEPCLVVADRICWRVPVMLAFPSTGPVGKVGEVDVVVETG</sequence>
<reference evidence="1" key="1">
    <citation type="journal article" date="2014" name="Front. Microbiol.">
        <title>High frequency of phylogenetically diverse reductive dehalogenase-homologous genes in deep subseafloor sedimentary metagenomes.</title>
        <authorList>
            <person name="Kawai M."/>
            <person name="Futagami T."/>
            <person name="Toyoda A."/>
            <person name="Takaki Y."/>
            <person name="Nishi S."/>
            <person name="Hori S."/>
            <person name="Arai W."/>
            <person name="Tsubouchi T."/>
            <person name="Morono Y."/>
            <person name="Uchiyama I."/>
            <person name="Ito T."/>
            <person name="Fujiyama A."/>
            <person name="Inagaki F."/>
            <person name="Takami H."/>
        </authorList>
    </citation>
    <scope>NUCLEOTIDE SEQUENCE</scope>
    <source>
        <strain evidence="1">Expedition CK06-06</strain>
    </source>
</reference>
<organism evidence="1">
    <name type="scientific">marine sediment metagenome</name>
    <dbReference type="NCBI Taxonomy" id="412755"/>
    <lineage>
        <taxon>unclassified sequences</taxon>
        <taxon>metagenomes</taxon>
        <taxon>ecological metagenomes</taxon>
    </lineage>
</organism>
<name>X1U5S3_9ZZZZ</name>
<evidence type="ECO:0000313" key="1">
    <source>
        <dbReference type="EMBL" id="GAJ12854.1"/>
    </source>
</evidence>
<feature type="non-terminal residue" evidence="1">
    <location>
        <position position="91"/>
    </location>
</feature>
<dbReference type="AlphaFoldDB" id="X1U5S3"/>
<accession>X1U5S3</accession>
<protein>
    <submittedName>
        <fullName evidence="1">Uncharacterized protein</fullName>
    </submittedName>
</protein>
<comment type="caution">
    <text evidence="1">The sequence shown here is derived from an EMBL/GenBank/DDBJ whole genome shotgun (WGS) entry which is preliminary data.</text>
</comment>
<proteinExistence type="predicted"/>
<gene>
    <name evidence="1" type="ORF">S12H4_45902</name>
</gene>
<dbReference type="EMBL" id="BARW01028432">
    <property type="protein sequence ID" value="GAJ12854.1"/>
    <property type="molecule type" value="Genomic_DNA"/>
</dbReference>